<evidence type="ECO:0000256" key="7">
    <source>
        <dbReference type="ARBA" id="ARBA00023002"/>
    </source>
</evidence>
<evidence type="ECO:0000256" key="6">
    <source>
        <dbReference type="ARBA" id="ARBA00022857"/>
    </source>
</evidence>
<dbReference type="PANTHER" id="PTHR24317">
    <property type="entry name" value="PEROXISOMAL TRANS-2-ENOYL-COA REDUCTASE"/>
    <property type="match status" value="1"/>
</dbReference>
<dbReference type="InterPro" id="IPR052388">
    <property type="entry name" value="Peroxisomal_t2-enoyl-CoA_red"/>
</dbReference>
<evidence type="ECO:0000256" key="1">
    <source>
        <dbReference type="ARBA" id="ARBA00004275"/>
    </source>
</evidence>
<dbReference type="PRINTS" id="PR00081">
    <property type="entry name" value="GDHRDH"/>
</dbReference>
<evidence type="ECO:0000256" key="4">
    <source>
        <dbReference type="ARBA" id="ARBA00022553"/>
    </source>
</evidence>
<keyword evidence="24" id="KW-1185">Reference proteome</keyword>
<evidence type="ECO:0000256" key="20">
    <source>
        <dbReference type="ARBA" id="ARBA00049559"/>
    </source>
</evidence>
<keyword evidence="5" id="KW-0276">Fatty acid metabolism</keyword>
<comment type="catalytic activity">
    <reaction evidence="16">
        <text>(2E)-tetradecenoyl-CoA + NADPH + H(+) = tetradecanoyl-CoA + NADP(+)</text>
        <dbReference type="Rhea" id="RHEA:44968"/>
        <dbReference type="ChEBI" id="CHEBI:15378"/>
        <dbReference type="ChEBI" id="CHEBI:57385"/>
        <dbReference type="ChEBI" id="CHEBI:57783"/>
        <dbReference type="ChEBI" id="CHEBI:58349"/>
        <dbReference type="ChEBI" id="CHEBI:61405"/>
    </reaction>
    <physiologicalReaction direction="left-to-right" evidence="16">
        <dbReference type="Rhea" id="RHEA:44969"/>
    </physiologicalReaction>
</comment>
<comment type="subcellular location">
    <subcellularLocation>
        <location evidence="1">Peroxisome</location>
    </subcellularLocation>
</comment>
<protein>
    <recommendedName>
        <fullName evidence="14">Peroxisomal trans-2-enoyl-CoA reductase</fullName>
        <ecNumber evidence="13">1.3.1.38</ecNumber>
    </recommendedName>
</protein>
<evidence type="ECO:0000259" key="22">
    <source>
        <dbReference type="SMART" id="SM00822"/>
    </source>
</evidence>
<dbReference type="Pfam" id="PF13561">
    <property type="entry name" value="adh_short_C2"/>
    <property type="match status" value="1"/>
</dbReference>
<sequence>MRCFAEGLYNSRTVVITGGATGIGFAMARAFGSYGAQVVIVSRKEERLAAAERRLRGLGVEAETMVCDVRDEAQVKRVVEQVVDRFAAVDVLVNNAAANFWSPAESMSARSFRTVVEVDLYGTFHCARAVVPHMIDQGGGCILNVTTTDPHRGFPGFAHAAAAKSGVLGLTTTWAREWGHHGIRVNSIGPGPTPTEAGLNGMTVGRPDHPPSFEIQMRRTPLGRLATPDDTASAALFLCSDAASFITGVNLSVDGGISLPVPSGDLQSDPFIASPRTPQGDD</sequence>
<keyword evidence="10" id="KW-0275">Fatty acid biosynthesis</keyword>
<keyword evidence="9" id="KW-0576">Peroxisome</keyword>
<feature type="domain" description="Ketoreductase" evidence="22">
    <location>
        <begin position="12"/>
        <end position="191"/>
    </location>
</feature>
<evidence type="ECO:0000256" key="11">
    <source>
        <dbReference type="ARBA" id="ARBA00037124"/>
    </source>
</evidence>
<keyword evidence="3" id="KW-0444">Lipid biosynthesis</keyword>
<evidence type="ECO:0000256" key="19">
    <source>
        <dbReference type="ARBA" id="ARBA00049386"/>
    </source>
</evidence>
<evidence type="ECO:0000256" key="5">
    <source>
        <dbReference type="ARBA" id="ARBA00022832"/>
    </source>
</evidence>
<dbReference type="InterPro" id="IPR036291">
    <property type="entry name" value="NAD(P)-bd_dom_sf"/>
</dbReference>
<dbReference type="PANTHER" id="PTHR24317:SF7">
    <property type="entry name" value="PEROXISOMAL TRANS-2-ENOYL-COA REDUCTASE"/>
    <property type="match status" value="1"/>
</dbReference>
<name>A0A918I7D1_9ACTN</name>
<keyword evidence="7" id="KW-0560">Oxidoreductase</keyword>
<comment type="caution">
    <text evidence="23">The sequence shown here is derived from an EMBL/GenBank/DDBJ whole genome shotgun (WGS) entry which is preliminary data.</text>
</comment>
<evidence type="ECO:0000256" key="21">
    <source>
        <dbReference type="SAM" id="MobiDB-lite"/>
    </source>
</evidence>
<dbReference type="EC" id="1.3.1.38" evidence="13"/>
<dbReference type="EMBL" id="BMTD01000002">
    <property type="protein sequence ID" value="GGU81747.1"/>
    <property type="molecule type" value="Genomic_DNA"/>
</dbReference>
<evidence type="ECO:0000256" key="3">
    <source>
        <dbReference type="ARBA" id="ARBA00022516"/>
    </source>
</evidence>
<evidence type="ECO:0000256" key="8">
    <source>
        <dbReference type="ARBA" id="ARBA00023098"/>
    </source>
</evidence>
<dbReference type="InterPro" id="IPR002347">
    <property type="entry name" value="SDR_fam"/>
</dbReference>
<dbReference type="GO" id="GO:0006633">
    <property type="term" value="P:fatty acid biosynthetic process"/>
    <property type="evidence" value="ECO:0007669"/>
    <property type="project" value="UniProtKB-KW"/>
</dbReference>
<dbReference type="PRINTS" id="PR00080">
    <property type="entry name" value="SDRFAMILY"/>
</dbReference>
<keyword evidence="4" id="KW-0597">Phosphoprotein</keyword>
<dbReference type="SUPFAM" id="SSF51735">
    <property type="entry name" value="NAD(P)-binding Rossmann-fold domains"/>
    <property type="match status" value="1"/>
</dbReference>
<evidence type="ECO:0000256" key="13">
    <source>
        <dbReference type="ARBA" id="ARBA00038849"/>
    </source>
</evidence>
<reference evidence="23" key="1">
    <citation type="journal article" date="2014" name="Int. J. Syst. Evol. Microbiol.">
        <title>Complete genome sequence of Corynebacterium casei LMG S-19264T (=DSM 44701T), isolated from a smear-ripened cheese.</title>
        <authorList>
            <consortium name="US DOE Joint Genome Institute (JGI-PGF)"/>
            <person name="Walter F."/>
            <person name="Albersmeier A."/>
            <person name="Kalinowski J."/>
            <person name="Ruckert C."/>
        </authorList>
    </citation>
    <scope>NUCLEOTIDE SEQUENCE</scope>
    <source>
        <strain evidence="23">JCM 4369</strain>
    </source>
</reference>
<dbReference type="Proteomes" id="UP000618795">
    <property type="component" value="Unassembled WGS sequence"/>
</dbReference>
<evidence type="ECO:0000256" key="16">
    <source>
        <dbReference type="ARBA" id="ARBA00048686"/>
    </source>
</evidence>
<keyword evidence="8" id="KW-0443">Lipid metabolism</keyword>
<comment type="function">
    <text evidence="11">Participates in chain elongation of fatty acids. Catalyzes the reduction of trans-2-enoyl-CoAs of varying chain lengths from 6:1 to 16:1, having maximum activity with 10:1 CoA. Has no 2,4-dienoyl-CoA reductase activity.</text>
</comment>
<reference evidence="23" key="2">
    <citation type="submission" date="2020-09" db="EMBL/GenBank/DDBJ databases">
        <authorList>
            <person name="Sun Q."/>
            <person name="Ohkuma M."/>
        </authorList>
    </citation>
    <scope>NUCLEOTIDE SEQUENCE</scope>
    <source>
        <strain evidence="23">JCM 4369</strain>
    </source>
</reference>
<comment type="catalytic activity">
    <reaction evidence="20">
        <text>(2E)-octenoyl-CoA + NADPH + H(+) = octanoyl-CoA + NADP(+)</text>
        <dbReference type="Rhea" id="RHEA:44952"/>
        <dbReference type="ChEBI" id="CHEBI:15378"/>
        <dbReference type="ChEBI" id="CHEBI:57386"/>
        <dbReference type="ChEBI" id="CHEBI:57783"/>
        <dbReference type="ChEBI" id="CHEBI:58349"/>
        <dbReference type="ChEBI" id="CHEBI:62242"/>
    </reaction>
    <physiologicalReaction direction="left-to-right" evidence="20">
        <dbReference type="Rhea" id="RHEA:44953"/>
    </physiologicalReaction>
</comment>
<dbReference type="InterPro" id="IPR057326">
    <property type="entry name" value="KR_dom"/>
</dbReference>
<comment type="subunit">
    <text evidence="12">Interacts with PEX5, probably required to target it into peroxisomes.</text>
</comment>
<evidence type="ECO:0000313" key="23">
    <source>
        <dbReference type="EMBL" id="GGU81747.1"/>
    </source>
</evidence>
<dbReference type="Gene3D" id="3.40.50.720">
    <property type="entry name" value="NAD(P)-binding Rossmann-like Domain"/>
    <property type="match status" value="1"/>
</dbReference>
<evidence type="ECO:0000256" key="2">
    <source>
        <dbReference type="ARBA" id="ARBA00005189"/>
    </source>
</evidence>
<evidence type="ECO:0000256" key="9">
    <source>
        <dbReference type="ARBA" id="ARBA00023140"/>
    </source>
</evidence>
<feature type="region of interest" description="Disordered" evidence="21">
    <location>
        <begin position="262"/>
        <end position="282"/>
    </location>
</feature>
<proteinExistence type="predicted"/>
<evidence type="ECO:0000256" key="10">
    <source>
        <dbReference type="ARBA" id="ARBA00023160"/>
    </source>
</evidence>
<comment type="pathway">
    <text evidence="2">Lipid metabolism.</text>
</comment>
<dbReference type="FunFam" id="3.40.50.720:FF:000084">
    <property type="entry name" value="Short-chain dehydrogenase reductase"/>
    <property type="match status" value="1"/>
</dbReference>
<evidence type="ECO:0000256" key="12">
    <source>
        <dbReference type="ARBA" id="ARBA00038622"/>
    </source>
</evidence>
<comment type="catalytic activity">
    <reaction evidence="19">
        <text>(2E)-decenoyl-CoA + NADPH + H(+) = decanoyl-CoA + NADP(+)</text>
        <dbReference type="Rhea" id="RHEA:44960"/>
        <dbReference type="ChEBI" id="CHEBI:15378"/>
        <dbReference type="ChEBI" id="CHEBI:57783"/>
        <dbReference type="ChEBI" id="CHEBI:58349"/>
        <dbReference type="ChEBI" id="CHEBI:61406"/>
        <dbReference type="ChEBI" id="CHEBI:61430"/>
    </reaction>
    <physiologicalReaction direction="left-to-right" evidence="19">
        <dbReference type="Rhea" id="RHEA:44961"/>
    </physiologicalReaction>
</comment>
<evidence type="ECO:0000256" key="18">
    <source>
        <dbReference type="ARBA" id="ARBA00049251"/>
    </source>
</evidence>
<evidence type="ECO:0000256" key="14">
    <source>
        <dbReference type="ARBA" id="ARBA00041063"/>
    </source>
</evidence>
<evidence type="ECO:0000313" key="24">
    <source>
        <dbReference type="Proteomes" id="UP000618795"/>
    </source>
</evidence>
<evidence type="ECO:0000256" key="17">
    <source>
        <dbReference type="ARBA" id="ARBA00049108"/>
    </source>
</evidence>
<dbReference type="GO" id="GO:0019166">
    <property type="term" value="F:trans-2-enoyl-CoA reductase (NADPH) activity"/>
    <property type="evidence" value="ECO:0007669"/>
    <property type="project" value="UniProtKB-EC"/>
</dbReference>
<evidence type="ECO:0000256" key="15">
    <source>
        <dbReference type="ARBA" id="ARBA00047570"/>
    </source>
</evidence>
<comment type="catalytic activity">
    <reaction evidence="15">
        <text>(2E)-dodecenoyl-CoA + NADPH + H(+) = dodecanoyl-CoA + NADP(+)</text>
        <dbReference type="Rhea" id="RHEA:44964"/>
        <dbReference type="ChEBI" id="CHEBI:15378"/>
        <dbReference type="ChEBI" id="CHEBI:57330"/>
        <dbReference type="ChEBI" id="CHEBI:57375"/>
        <dbReference type="ChEBI" id="CHEBI:57783"/>
        <dbReference type="ChEBI" id="CHEBI:58349"/>
    </reaction>
    <physiologicalReaction direction="left-to-right" evidence="15">
        <dbReference type="Rhea" id="RHEA:44965"/>
    </physiologicalReaction>
</comment>
<accession>A0A918I7D1</accession>
<dbReference type="AlphaFoldDB" id="A0A918I7D1"/>
<comment type="catalytic activity">
    <reaction evidence="17">
        <text>(2E)-hexenoyl-CoA + NADPH + H(+) = hexanoyl-CoA + NADP(+)</text>
        <dbReference type="Rhea" id="RHEA:44956"/>
        <dbReference type="ChEBI" id="CHEBI:15378"/>
        <dbReference type="ChEBI" id="CHEBI:57783"/>
        <dbReference type="ChEBI" id="CHEBI:58349"/>
        <dbReference type="ChEBI" id="CHEBI:62077"/>
        <dbReference type="ChEBI" id="CHEBI:62620"/>
    </reaction>
    <physiologicalReaction direction="left-to-right" evidence="17">
        <dbReference type="Rhea" id="RHEA:44957"/>
    </physiologicalReaction>
</comment>
<organism evidence="23 24">
    <name type="scientific">Streptomyces filipinensis</name>
    <dbReference type="NCBI Taxonomy" id="66887"/>
    <lineage>
        <taxon>Bacteria</taxon>
        <taxon>Bacillati</taxon>
        <taxon>Actinomycetota</taxon>
        <taxon>Actinomycetes</taxon>
        <taxon>Kitasatosporales</taxon>
        <taxon>Streptomycetaceae</taxon>
        <taxon>Streptomyces</taxon>
    </lineage>
</organism>
<comment type="catalytic activity">
    <reaction evidence="18">
        <text>a (2E)-enoyl-CoA + NADPH + H(+) = a 2,3-saturated acyl-CoA + NADP(+)</text>
        <dbReference type="Rhea" id="RHEA:33763"/>
        <dbReference type="ChEBI" id="CHEBI:15378"/>
        <dbReference type="ChEBI" id="CHEBI:57783"/>
        <dbReference type="ChEBI" id="CHEBI:58349"/>
        <dbReference type="ChEBI" id="CHEBI:58856"/>
        <dbReference type="ChEBI" id="CHEBI:65111"/>
        <dbReference type="EC" id="1.3.1.38"/>
    </reaction>
    <physiologicalReaction direction="left-to-right" evidence="18">
        <dbReference type="Rhea" id="RHEA:33764"/>
    </physiologicalReaction>
</comment>
<dbReference type="SMART" id="SM00822">
    <property type="entry name" value="PKS_KR"/>
    <property type="match status" value="1"/>
</dbReference>
<keyword evidence="6" id="KW-0521">NADP</keyword>
<gene>
    <name evidence="23" type="ORF">GCM10010260_12780</name>
</gene>